<feature type="compositionally biased region" description="Basic and acidic residues" evidence="1">
    <location>
        <begin position="40"/>
        <end position="59"/>
    </location>
</feature>
<evidence type="ECO:0000256" key="1">
    <source>
        <dbReference type="SAM" id="MobiDB-lite"/>
    </source>
</evidence>
<reference evidence="2 3" key="1">
    <citation type="submission" date="2016-09" db="EMBL/GenBank/DDBJ databases">
        <authorList>
            <person name="Capua I."/>
            <person name="De Benedictis P."/>
            <person name="Joannis T."/>
            <person name="Lombin L.H."/>
            <person name="Cattoli G."/>
        </authorList>
    </citation>
    <scope>NUCLEOTIDE SEQUENCE [LARGE SCALE GENOMIC DNA]</scope>
    <source>
        <strain evidence="2 3">IMI 309357</strain>
    </source>
</reference>
<dbReference type="Proteomes" id="UP000176998">
    <property type="component" value="Unassembled WGS sequence"/>
</dbReference>
<feature type="compositionally biased region" description="Acidic residues" evidence="1">
    <location>
        <begin position="11"/>
        <end position="23"/>
    </location>
</feature>
<dbReference type="GeneID" id="34567487"/>
<protein>
    <submittedName>
        <fullName evidence="2">Uncharacterized protein</fullName>
    </submittedName>
</protein>
<comment type="caution">
    <text evidence="2">The sequence shown here is derived from an EMBL/GenBank/DDBJ whole genome shotgun (WGS) entry which is preliminary data.</text>
</comment>
<dbReference type="EMBL" id="MJBS01000277">
    <property type="protein sequence ID" value="OHE90341.1"/>
    <property type="molecule type" value="Genomic_DNA"/>
</dbReference>
<sequence>MTRVRFRSCVDDEDAGDDGEDCGSTDKTDKGLKKRSTAKAYDKHDQSPSKSTWHHDGAGLRRAGTGQADGTFRRTQASEARAGEGVREGESYSRQPTGTRLSVSKFRMQATTMELKVRLDPTLISFEEACGGVLRCAGHGGDRLCSPSGPQKGSGRGKVNTEVKGLFLRPDAEASEAHRPNV</sequence>
<keyword evidence="3" id="KW-1185">Reference proteome</keyword>
<proteinExistence type="predicted"/>
<name>A0A1G4AMJ0_9PEZI</name>
<dbReference type="RefSeq" id="XP_022467518.1">
    <property type="nucleotide sequence ID" value="XM_022625977.1"/>
</dbReference>
<evidence type="ECO:0000313" key="2">
    <source>
        <dbReference type="EMBL" id="OHE90341.1"/>
    </source>
</evidence>
<gene>
    <name evidence="2" type="ORF">CORC01_14366</name>
</gene>
<organism evidence="2 3">
    <name type="scientific">Colletotrichum orchidophilum</name>
    <dbReference type="NCBI Taxonomy" id="1209926"/>
    <lineage>
        <taxon>Eukaryota</taxon>
        <taxon>Fungi</taxon>
        <taxon>Dikarya</taxon>
        <taxon>Ascomycota</taxon>
        <taxon>Pezizomycotina</taxon>
        <taxon>Sordariomycetes</taxon>
        <taxon>Hypocreomycetidae</taxon>
        <taxon>Glomerellales</taxon>
        <taxon>Glomerellaceae</taxon>
        <taxon>Colletotrichum</taxon>
    </lineage>
</organism>
<feature type="region of interest" description="Disordered" evidence="1">
    <location>
        <begin position="1"/>
        <end position="99"/>
    </location>
</feature>
<evidence type="ECO:0000313" key="3">
    <source>
        <dbReference type="Proteomes" id="UP000176998"/>
    </source>
</evidence>
<dbReference type="AlphaFoldDB" id="A0A1G4AMJ0"/>
<feature type="compositionally biased region" description="Basic and acidic residues" evidence="1">
    <location>
        <begin position="81"/>
        <end position="91"/>
    </location>
</feature>
<accession>A0A1G4AMJ0</accession>